<comment type="caution">
    <text evidence="1">The sequence shown here is derived from an EMBL/GenBank/DDBJ whole genome shotgun (WGS) entry which is preliminary data.</text>
</comment>
<keyword evidence="2" id="KW-1185">Reference proteome</keyword>
<name>A0ABP5MT71_9MICO</name>
<reference evidence="2" key="1">
    <citation type="journal article" date="2019" name="Int. J. Syst. Evol. Microbiol.">
        <title>The Global Catalogue of Microorganisms (GCM) 10K type strain sequencing project: providing services to taxonomists for standard genome sequencing and annotation.</title>
        <authorList>
            <consortium name="The Broad Institute Genomics Platform"/>
            <consortium name="The Broad Institute Genome Sequencing Center for Infectious Disease"/>
            <person name="Wu L."/>
            <person name="Ma J."/>
        </authorList>
    </citation>
    <scope>NUCLEOTIDE SEQUENCE [LARGE SCALE GENOMIC DNA]</scope>
    <source>
        <strain evidence="2">JCM 14919</strain>
    </source>
</reference>
<evidence type="ECO:0000313" key="2">
    <source>
        <dbReference type="Proteomes" id="UP001501084"/>
    </source>
</evidence>
<proteinExistence type="predicted"/>
<evidence type="ECO:0000313" key="1">
    <source>
        <dbReference type="EMBL" id="GAA2185403.1"/>
    </source>
</evidence>
<organism evidence="1 2">
    <name type="scientific">Leucobacter alluvii</name>
    <dbReference type="NCBI Taxonomy" id="340321"/>
    <lineage>
        <taxon>Bacteria</taxon>
        <taxon>Bacillati</taxon>
        <taxon>Actinomycetota</taxon>
        <taxon>Actinomycetes</taxon>
        <taxon>Micrococcales</taxon>
        <taxon>Microbacteriaceae</taxon>
        <taxon>Leucobacter</taxon>
    </lineage>
</organism>
<protein>
    <submittedName>
        <fullName evidence="1">Uncharacterized protein</fullName>
    </submittedName>
</protein>
<dbReference type="Proteomes" id="UP001501084">
    <property type="component" value="Unassembled WGS sequence"/>
</dbReference>
<gene>
    <name evidence="1" type="ORF">GCM10009786_01610</name>
</gene>
<sequence length="194" mass="22321">MDAAGMTREEAERLPLERQFDLLGGRYVRMQEMLADAQRVVSADEWIWVSEGFSPIDGDGQRWSMRGATSKNSYYLNMSRTIKLPGASGAVEDAELMAEYFEAQGWSTTLRQVDARRYRVEAMTDEGFWFEYQVRPHGQYSLGLYSKVFWGDTYALTFAIVDRIPEERFGIEESLPGEYIPFPKWSDPVVPKVD</sequence>
<accession>A0ABP5MT71</accession>
<dbReference type="EMBL" id="BAAAOP010000001">
    <property type="protein sequence ID" value="GAA2185403.1"/>
    <property type="molecule type" value="Genomic_DNA"/>
</dbReference>